<organism evidence="1">
    <name type="scientific">human gut metagenome</name>
    <dbReference type="NCBI Taxonomy" id="408170"/>
    <lineage>
        <taxon>unclassified sequences</taxon>
        <taxon>metagenomes</taxon>
        <taxon>organismal metagenomes</taxon>
    </lineage>
</organism>
<dbReference type="GO" id="GO:0016740">
    <property type="term" value="F:transferase activity"/>
    <property type="evidence" value="ECO:0007669"/>
    <property type="project" value="UniProtKB-KW"/>
</dbReference>
<evidence type="ECO:0000313" key="1">
    <source>
        <dbReference type="EMBL" id="EKC76608.1"/>
    </source>
</evidence>
<reference evidence="1" key="1">
    <citation type="journal article" date="2013" name="Environ. Microbiol.">
        <title>Microbiota from the distal guts of lean and obese adolescents exhibit partial functional redundancy besides clear differences in community structure.</title>
        <authorList>
            <person name="Ferrer M."/>
            <person name="Ruiz A."/>
            <person name="Lanza F."/>
            <person name="Haange S.B."/>
            <person name="Oberbach A."/>
            <person name="Till H."/>
            <person name="Bargiela R."/>
            <person name="Campoy C."/>
            <person name="Segura M.T."/>
            <person name="Richter M."/>
            <person name="von Bergen M."/>
            <person name="Seifert J."/>
            <person name="Suarez A."/>
        </authorList>
    </citation>
    <scope>NUCLEOTIDE SEQUENCE</scope>
</reference>
<proteinExistence type="predicted"/>
<gene>
    <name evidence="1" type="ORF">LEA_04618</name>
</gene>
<dbReference type="AlphaFoldDB" id="K1U322"/>
<dbReference type="SUPFAM" id="SSF55729">
    <property type="entry name" value="Acyl-CoA N-acyltransferases (Nat)"/>
    <property type="match status" value="1"/>
</dbReference>
<name>K1U322_9ZZZZ</name>
<accession>K1U322</accession>
<dbReference type="EMBL" id="AJWY01003025">
    <property type="protein sequence ID" value="EKC76608.1"/>
    <property type="molecule type" value="Genomic_DNA"/>
</dbReference>
<sequence length="55" mass="6424">METERILLRYWQESDAEALFKYASDPDVGPRAGWPAHNSVEESREIIWLKCLSTK</sequence>
<keyword evidence="1" id="KW-0808">Transferase</keyword>
<dbReference type="InterPro" id="IPR016181">
    <property type="entry name" value="Acyl_CoA_acyltransferase"/>
</dbReference>
<feature type="non-terminal residue" evidence="1">
    <location>
        <position position="55"/>
    </location>
</feature>
<dbReference type="Gene3D" id="3.40.630.30">
    <property type="match status" value="1"/>
</dbReference>
<protein>
    <submittedName>
        <fullName evidence="1">Acetyltransferase, GNAT family</fullName>
    </submittedName>
</protein>
<comment type="caution">
    <text evidence="1">The sequence shown here is derived from an EMBL/GenBank/DDBJ whole genome shotgun (WGS) entry which is preliminary data.</text>
</comment>